<dbReference type="PROSITE" id="PS00671">
    <property type="entry name" value="D_2_HYDROXYACID_DH_3"/>
    <property type="match status" value="1"/>
</dbReference>
<dbReference type="UniPathway" id="UPA00135">
    <property type="reaction ID" value="UER00196"/>
</dbReference>
<dbReference type="Gene3D" id="3.30.70.260">
    <property type="match status" value="1"/>
</dbReference>
<evidence type="ECO:0000313" key="14">
    <source>
        <dbReference type="EMBL" id="GAN99836.1"/>
    </source>
</evidence>
<comment type="caution">
    <text evidence="14">The sequence shown here is derived from an EMBL/GenBank/DDBJ whole genome shotgun (WGS) entry which is preliminary data.</text>
</comment>
<dbReference type="InterPro" id="IPR054480">
    <property type="entry name" value="AHAS_small-like_ACT"/>
</dbReference>
<comment type="function">
    <text evidence="1">Catalyzes the reversible oxidation of 3-phospho-D-glycerate to 3-phosphonooxypyruvate, the first step of the phosphorylated L-serine biosynthesis pathway. Also catalyzes the reversible oxidation of 2-hydroxyglutarate to 2-oxoglutarate.</text>
</comment>
<dbReference type="PROSITE" id="PS51671">
    <property type="entry name" value="ACT"/>
    <property type="match status" value="1"/>
</dbReference>
<dbReference type="CDD" id="cd12176">
    <property type="entry name" value="PGDH_3"/>
    <property type="match status" value="1"/>
</dbReference>
<dbReference type="EC" id="1.1.1.95" evidence="5"/>
<evidence type="ECO:0000256" key="2">
    <source>
        <dbReference type="ARBA" id="ARBA00005216"/>
    </source>
</evidence>
<name>A0A0D6QAK5_KOMXY</name>
<dbReference type="PANTHER" id="PTHR10996">
    <property type="entry name" value="2-HYDROXYACID DEHYDROGENASE-RELATED"/>
    <property type="match status" value="1"/>
</dbReference>
<dbReference type="Gene3D" id="3.40.50.720">
    <property type="entry name" value="NAD(P)-binding Rossmann-like Domain"/>
    <property type="match status" value="2"/>
</dbReference>
<dbReference type="PROSITE" id="PS00065">
    <property type="entry name" value="D_2_HYDROXYACID_DH_1"/>
    <property type="match status" value="1"/>
</dbReference>
<dbReference type="InterPro" id="IPR036291">
    <property type="entry name" value="NAD(P)-bd_dom_sf"/>
</dbReference>
<dbReference type="FunFam" id="3.40.50.720:FF:000041">
    <property type="entry name" value="D-3-phosphoglycerate dehydrogenase"/>
    <property type="match status" value="1"/>
</dbReference>
<reference evidence="14 15" key="1">
    <citation type="submission" date="2012-11" db="EMBL/GenBank/DDBJ databases">
        <title>Whole genome sequence of Gluconacetobacter xylinus NBRC 13693.</title>
        <authorList>
            <person name="Azuma Y."/>
            <person name="Higashiura N."/>
            <person name="Hirakawa H."/>
            <person name="Matsushita K."/>
        </authorList>
    </citation>
    <scope>NUCLEOTIDE SEQUENCE [LARGE SCALE GENOMIC DNA]</scope>
    <source>
        <strain evidence="14 15">NBRC 13693</strain>
    </source>
</reference>
<dbReference type="InterPro" id="IPR050223">
    <property type="entry name" value="D-isomer_2-hydroxyacid_DH"/>
</dbReference>
<dbReference type="CDD" id="cd04901">
    <property type="entry name" value="ACT_3PGDH"/>
    <property type="match status" value="1"/>
</dbReference>
<sequence>MIFPPSGGTGNRIGTTHLDRTEAGARDMTSQSNGHLSLPKDKIRILLLEGIHDSAVRLLKENGYENVTRLKTALEGDALQKALEGVHIVGIRSRTQLTREVIEKADRLIAIGCFCIGTNQVDLNAAREAGIPVFNAPYSNTRSVAELVMGEIVMLMRRIFPKSEECNAGIWKKSATNSWEVRGKTLGIVGYGSIGSQLSVLAEAFGMRVFYYDVIDKLVHGNATPVDTLETLLAQSDVVSLHVPQTPETAGMIGEAQIRAMKKGSFLINNARGNVVDLDALAAALKDGHLLGAAIDVFPKEPKAAGEEFQTPLRGLDNVILTPHIGGSTAEAQERIGVEVARKLVEYSDVGSTLGAVNFPTVQLPENPHGTRFMHVHKNVPGIMLQINEIFSSEACNITAQYLQTAGELGYVVVEADTGRDVEKDNRILDRLRELKGTLRARLLYKQQ</sequence>
<dbReference type="GO" id="GO:0047545">
    <property type="term" value="F:(S)-2-hydroxyglutarate dehydrogenase activity"/>
    <property type="evidence" value="ECO:0007669"/>
    <property type="project" value="UniProtKB-ARBA"/>
</dbReference>
<comment type="similarity">
    <text evidence="3 12">Belongs to the D-isomer specific 2-hydroxyacid dehydrogenase family.</text>
</comment>
<evidence type="ECO:0000313" key="15">
    <source>
        <dbReference type="Proteomes" id="UP000032683"/>
    </source>
</evidence>
<evidence type="ECO:0000256" key="9">
    <source>
        <dbReference type="ARBA" id="ARBA00030455"/>
    </source>
</evidence>
<dbReference type="InterPro" id="IPR006139">
    <property type="entry name" value="D-isomer_2_OHA_DH_cat_dom"/>
</dbReference>
<dbReference type="InterPro" id="IPR006140">
    <property type="entry name" value="D-isomer_DH_NAD-bd"/>
</dbReference>
<evidence type="ECO:0000256" key="5">
    <source>
        <dbReference type="ARBA" id="ARBA00013143"/>
    </source>
</evidence>
<dbReference type="InterPro" id="IPR002912">
    <property type="entry name" value="ACT_dom"/>
</dbReference>
<evidence type="ECO:0000256" key="3">
    <source>
        <dbReference type="ARBA" id="ARBA00005854"/>
    </source>
</evidence>
<dbReference type="InterPro" id="IPR045865">
    <property type="entry name" value="ACT-like_dom_sf"/>
</dbReference>
<organism evidence="14 15">
    <name type="scientific">Komagataeibacter xylinus NBRC 13693</name>
    <dbReference type="NCBI Taxonomy" id="1234668"/>
    <lineage>
        <taxon>Bacteria</taxon>
        <taxon>Pseudomonadati</taxon>
        <taxon>Pseudomonadota</taxon>
        <taxon>Alphaproteobacteria</taxon>
        <taxon>Acetobacterales</taxon>
        <taxon>Acetobacteraceae</taxon>
        <taxon>Komagataeibacter</taxon>
    </lineage>
</organism>
<dbReference type="SUPFAM" id="SSF52283">
    <property type="entry name" value="Formate/glycerate dehydrogenase catalytic domain-like"/>
    <property type="match status" value="1"/>
</dbReference>
<evidence type="ECO:0000256" key="6">
    <source>
        <dbReference type="ARBA" id="ARBA00021582"/>
    </source>
</evidence>
<evidence type="ECO:0000256" key="8">
    <source>
        <dbReference type="ARBA" id="ARBA00023027"/>
    </source>
</evidence>
<dbReference type="GO" id="GO:0004617">
    <property type="term" value="F:phosphoglycerate dehydrogenase activity"/>
    <property type="evidence" value="ECO:0007669"/>
    <property type="project" value="UniProtKB-EC"/>
</dbReference>
<evidence type="ECO:0000259" key="13">
    <source>
        <dbReference type="PROSITE" id="PS51671"/>
    </source>
</evidence>
<dbReference type="GO" id="GO:0051287">
    <property type="term" value="F:NAD binding"/>
    <property type="evidence" value="ECO:0007669"/>
    <property type="project" value="InterPro"/>
</dbReference>
<dbReference type="PANTHER" id="PTHR10996:SF282">
    <property type="entry name" value="D-3-PHOSPHOGLYCERATE DEHYDROGENASE 1-RELATED"/>
    <property type="match status" value="1"/>
</dbReference>
<gene>
    <name evidence="14" type="ORF">Gxy13693_033_010</name>
</gene>
<dbReference type="EMBL" id="BANJ01000033">
    <property type="protein sequence ID" value="GAN99836.1"/>
    <property type="molecule type" value="Genomic_DNA"/>
</dbReference>
<evidence type="ECO:0000256" key="12">
    <source>
        <dbReference type="RuleBase" id="RU003719"/>
    </source>
</evidence>
<evidence type="ECO:0000256" key="11">
    <source>
        <dbReference type="ARBA" id="ARBA00048731"/>
    </source>
</evidence>
<comment type="pathway">
    <text evidence="2">Amino-acid biosynthesis; L-serine biosynthesis; L-serine from 3-phospho-D-glycerate: step 1/3.</text>
</comment>
<dbReference type="Pfam" id="PF22629">
    <property type="entry name" value="ACT_AHAS_ss"/>
    <property type="match status" value="1"/>
</dbReference>
<dbReference type="SUPFAM" id="SSF55021">
    <property type="entry name" value="ACT-like"/>
    <property type="match status" value="1"/>
</dbReference>
<dbReference type="Pfam" id="PF00389">
    <property type="entry name" value="2-Hacid_dh"/>
    <property type="match status" value="1"/>
</dbReference>
<dbReference type="InterPro" id="IPR029753">
    <property type="entry name" value="D-isomer_DH_CS"/>
</dbReference>
<feature type="domain" description="ACT" evidence="13">
    <location>
        <begin position="372"/>
        <end position="446"/>
    </location>
</feature>
<comment type="catalytic activity">
    <reaction evidence="10">
        <text>(R)-2-hydroxyglutarate + NAD(+) = 2-oxoglutarate + NADH + H(+)</text>
        <dbReference type="Rhea" id="RHEA:49612"/>
        <dbReference type="ChEBI" id="CHEBI:15378"/>
        <dbReference type="ChEBI" id="CHEBI:15801"/>
        <dbReference type="ChEBI" id="CHEBI:16810"/>
        <dbReference type="ChEBI" id="CHEBI:57540"/>
        <dbReference type="ChEBI" id="CHEBI:57945"/>
        <dbReference type="EC" id="1.1.1.399"/>
    </reaction>
</comment>
<dbReference type="NCBIfam" id="NF008759">
    <property type="entry name" value="PRK11790.1"/>
    <property type="match status" value="1"/>
</dbReference>
<dbReference type="PROSITE" id="PS00670">
    <property type="entry name" value="D_2_HYDROXYACID_DH_2"/>
    <property type="match status" value="1"/>
</dbReference>
<proteinExistence type="inferred from homology"/>
<keyword evidence="7 12" id="KW-0560">Oxidoreductase</keyword>
<evidence type="ECO:0000256" key="10">
    <source>
        <dbReference type="ARBA" id="ARBA00048126"/>
    </source>
</evidence>
<dbReference type="AlphaFoldDB" id="A0A0D6QAK5"/>
<evidence type="ECO:0000256" key="1">
    <source>
        <dbReference type="ARBA" id="ARBA00003800"/>
    </source>
</evidence>
<dbReference type="Pfam" id="PF02826">
    <property type="entry name" value="2-Hacid_dh_C"/>
    <property type="match status" value="1"/>
</dbReference>
<dbReference type="GO" id="GO:0006564">
    <property type="term" value="P:L-serine biosynthetic process"/>
    <property type="evidence" value="ECO:0007669"/>
    <property type="project" value="UniProtKB-ARBA"/>
</dbReference>
<dbReference type="SUPFAM" id="SSF51735">
    <property type="entry name" value="NAD(P)-binding Rossmann-fold domains"/>
    <property type="match status" value="1"/>
</dbReference>
<dbReference type="InterPro" id="IPR029752">
    <property type="entry name" value="D-isomer_DH_CS1"/>
</dbReference>
<dbReference type="EC" id="1.1.1.399" evidence="4"/>
<keyword evidence="8" id="KW-0520">NAD</keyword>
<protein>
    <recommendedName>
        <fullName evidence="6">D-3-phosphoglycerate dehydrogenase</fullName>
        <ecNumber evidence="4">1.1.1.399</ecNumber>
        <ecNumber evidence="5">1.1.1.95</ecNumber>
    </recommendedName>
    <alternativeName>
        <fullName evidence="9">2-oxoglutarate reductase</fullName>
    </alternativeName>
</protein>
<dbReference type="Proteomes" id="UP000032683">
    <property type="component" value="Unassembled WGS sequence"/>
</dbReference>
<evidence type="ECO:0000256" key="4">
    <source>
        <dbReference type="ARBA" id="ARBA00013001"/>
    </source>
</evidence>
<accession>A0A0D6QAK5</accession>
<evidence type="ECO:0000256" key="7">
    <source>
        <dbReference type="ARBA" id="ARBA00023002"/>
    </source>
</evidence>
<comment type="catalytic activity">
    <reaction evidence="11">
        <text>(2R)-3-phosphoglycerate + NAD(+) = 3-phosphooxypyruvate + NADH + H(+)</text>
        <dbReference type="Rhea" id="RHEA:12641"/>
        <dbReference type="ChEBI" id="CHEBI:15378"/>
        <dbReference type="ChEBI" id="CHEBI:18110"/>
        <dbReference type="ChEBI" id="CHEBI:57540"/>
        <dbReference type="ChEBI" id="CHEBI:57945"/>
        <dbReference type="ChEBI" id="CHEBI:58272"/>
        <dbReference type="EC" id="1.1.1.95"/>
    </reaction>
</comment>